<evidence type="ECO:0000256" key="7">
    <source>
        <dbReference type="RuleBase" id="RU361195"/>
    </source>
</evidence>
<dbReference type="GO" id="GO:0030154">
    <property type="term" value="P:cell differentiation"/>
    <property type="evidence" value="ECO:0007669"/>
    <property type="project" value="TreeGrafter"/>
</dbReference>
<dbReference type="Pfam" id="PF03166">
    <property type="entry name" value="MH2"/>
    <property type="match status" value="1"/>
</dbReference>
<dbReference type="SUPFAM" id="SSF49879">
    <property type="entry name" value="SMAD/FHA domain"/>
    <property type="match status" value="1"/>
</dbReference>
<keyword evidence="7" id="KW-0963">Cytoplasm</keyword>
<evidence type="ECO:0000256" key="2">
    <source>
        <dbReference type="ARBA" id="ARBA00022723"/>
    </source>
</evidence>
<dbReference type="AlphaFoldDB" id="A0AA88Y533"/>
<evidence type="ECO:0000313" key="11">
    <source>
        <dbReference type="Proteomes" id="UP001186944"/>
    </source>
</evidence>
<dbReference type="Gene3D" id="2.60.200.10">
    <property type="match status" value="1"/>
</dbReference>
<dbReference type="InterPro" id="IPR036578">
    <property type="entry name" value="SMAD_MH1_sf"/>
</dbReference>
<dbReference type="InterPro" id="IPR013790">
    <property type="entry name" value="Dwarfin"/>
</dbReference>
<dbReference type="SUPFAM" id="SSF56366">
    <property type="entry name" value="SMAD MH1 domain"/>
    <property type="match status" value="1"/>
</dbReference>
<dbReference type="GO" id="GO:0070411">
    <property type="term" value="F:I-SMAD binding"/>
    <property type="evidence" value="ECO:0007669"/>
    <property type="project" value="TreeGrafter"/>
</dbReference>
<comment type="caution">
    <text evidence="10">The sequence shown here is derived from an EMBL/GenBank/DDBJ whole genome shotgun (WGS) entry which is preliminary data.</text>
</comment>
<dbReference type="InterPro" id="IPR017855">
    <property type="entry name" value="SMAD-like_dom_sf"/>
</dbReference>
<dbReference type="GO" id="GO:0009653">
    <property type="term" value="P:anatomical structure morphogenesis"/>
    <property type="evidence" value="ECO:0007669"/>
    <property type="project" value="TreeGrafter"/>
</dbReference>
<comment type="similarity">
    <text evidence="1 7">Belongs to the dwarfin/SMAD family.</text>
</comment>
<keyword evidence="4 7" id="KW-0805">Transcription regulation</keyword>
<organism evidence="10 11">
    <name type="scientific">Pinctada imbricata</name>
    <name type="common">Atlantic pearl-oyster</name>
    <name type="synonym">Pinctada martensii</name>
    <dbReference type="NCBI Taxonomy" id="66713"/>
    <lineage>
        <taxon>Eukaryota</taxon>
        <taxon>Metazoa</taxon>
        <taxon>Spiralia</taxon>
        <taxon>Lophotrochozoa</taxon>
        <taxon>Mollusca</taxon>
        <taxon>Bivalvia</taxon>
        <taxon>Autobranchia</taxon>
        <taxon>Pteriomorphia</taxon>
        <taxon>Pterioida</taxon>
        <taxon>Pterioidea</taxon>
        <taxon>Pteriidae</taxon>
        <taxon>Pinctada</taxon>
    </lineage>
</organism>
<feature type="domain" description="MH2" evidence="9">
    <location>
        <begin position="196"/>
        <end position="362"/>
    </location>
</feature>
<evidence type="ECO:0000259" key="8">
    <source>
        <dbReference type="PROSITE" id="PS51075"/>
    </source>
</evidence>
<protein>
    <recommendedName>
        <fullName evidence="7">Mothers against decapentaplegic homolog</fullName>
        <shortName evidence="7">MAD homolog</shortName>
        <shortName evidence="7">Mothers against DPP homolog</shortName>
    </recommendedName>
    <alternativeName>
        <fullName evidence="7">SMAD family member</fullName>
    </alternativeName>
</protein>
<gene>
    <name evidence="10" type="ORF">FSP39_002311</name>
</gene>
<feature type="domain" description="MH1" evidence="8">
    <location>
        <begin position="8"/>
        <end position="135"/>
    </location>
</feature>
<dbReference type="SMART" id="SM00524">
    <property type="entry name" value="DWB"/>
    <property type="match status" value="1"/>
</dbReference>
<dbReference type="EMBL" id="VSWD01000008">
    <property type="protein sequence ID" value="KAK3094481.1"/>
    <property type="molecule type" value="Genomic_DNA"/>
</dbReference>
<reference evidence="10" key="1">
    <citation type="submission" date="2019-08" db="EMBL/GenBank/DDBJ databases">
        <title>The improved chromosome-level genome for the pearl oyster Pinctada fucata martensii using PacBio sequencing and Hi-C.</title>
        <authorList>
            <person name="Zheng Z."/>
        </authorList>
    </citation>
    <scope>NUCLEOTIDE SEQUENCE</scope>
    <source>
        <strain evidence="10">ZZ-2019</strain>
        <tissue evidence="10">Adductor muscle</tissue>
    </source>
</reference>
<dbReference type="GO" id="GO:0140416">
    <property type="term" value="F:transcription regulator inhibitor activity"/>
    <property type="evidence" value="ECO:0007669"/>
    <property type="project" value="TreeGrafter"/>
</dbReference>
<evidence type="ECO:0000256" key="6">
    <source>
        <dbReference type="ARBA" id="ARBA00023242"/>
    </source>
</evidence>
<dbReference type="Pfam" id="PF03165">
    <property type="entry name" value="MH1"/>
    <property type="match status" value="1"/>
</dbReference>
<dbReference type="GO" id="GO:0046872">
    <property type="term" value="F:metal ion binding"/>
    <property type="evidence" value="ECO:0007669"/>
    <property type="project" value="UniProtKB-KW"/>
</dbReference>
<dbReference type="GO" id="GO:0071144">
    <property type="term" value="C:heteromeric SMAD protein complex"/>
    <property type="evidence" value="ECO:0007669"/>
    <property type="project" value="TreeGrafter"/>
</dbReference>
<dbReference type="Proteomes" id="UP001186944">
    <property type="component" value="Unassembled WGS sequence"/>
</dbReference>
<evidence type="ECO:0000256" key="4">
    <source>
        <dbReference type="ARBA" id="ARBA00023015"/>
    </source>
</evidence>
<evidence type="ECO:0000313" key="10">
    <source>
        <dbReference type="EMBL" id="KAK3094481.1"/>
    </source>
</evidence>
<dbReference type="PANTHER" id="PTHR13703">
    <property type="entry name" value="SMAD"/>
    <property type="match status" value="1"/>
</dbReference>
<keyword evidence="6 7" id="KW-0539">Nucleus</keyword>
<dbReference type="PROSITE" id="PS51075">
    <property type="entry name" value="MH1"/>
    <property type="match status" value="1"/>
</dbReference>
<dbReference type="InterPro" id="IPR001132">
    <property type="entry name" value="SMAD_dom_Dwarfin-type"/>
</dbReference>
<dbReference type="SMR" id="A0AA88Y533"/>
<dbReference type="InterPro" id="IPR008984">
    <property type="entry name" value="SMAD_FHA_dom_sf"/>
</dbReference>
<evidence type="ECO:0000259" key="9">
    <source>
        <dbReference type="PROSITE" id="PS51076"/>
    </source>
</evidence>
<comment type="subcellular location">
    <subcellularLocation>
        <location evidence="7">Cytoplasm</location>
    </subcellularLocation>
    <subcellularLocation>
        <location evidence="7">Nucleus</location>
    </subcellularLocation>
</comment>
<sequence length="362" mass="41953">MFRSKRSTLVKRLWKNRIIHNETAGKNESDEELELKSIIHSMLKRLKEKNLEILVQSVETKGGEDTPCVLLPSGEMKLGKRSVPPHYVCCQIWRWQDLTPTSPLRQLPSCQTVNDSAYTCCNPYHWSIEQNIDLPPVPNFEQLDLDDHAKISEDVWSQNHVMECVSTETGFTPSPRQDLSDLSEETSDVQNGHHHWCTVAYWELRQRMGRLYTVHNPHVNIFQSLPHGDGLSLELLQEKSELDSVRRTREKIGFGVILSRERGGVWLYNRSLYPVFVNSPMLDIPNSRTSVVIKVSPGYSMKIFDYEYAFVMKQVYERQFLDGPYDPTSIRVSFAKGWGPSYHRQFVTSCPCWIEILLNVHR</sequence>
<accession>A0AA88Y533</accession>
<keyword evidence="5 7" id="KW-0804">Transcription</keyword>
<keyword evidence="2" id="KW-0479">Metal-binding</keyword>
<dbReference type="GO" id="GO:0060395">
    <property type="term" value="P:SMAD protein signal transduction"/>
    <property type="evidence" value="ECO:0007669"/>
    <property type="project" value="TreeGrafter"/>
</dbReference>
<dbReference type="PANTHER" id="PTHR13703:SF54">
    <property type="entry name" value="MOTHERS AGAINST DECAPENTAPLEGIC HOMOLOG"/>
    <property type="match status" value="1"/>
</dbReference>
<keyword evidence="3" id="KW-0862">Zinc</keyword>
<dbReference type="GO" id="GO:0005737">
    <property type="term" value="C:cytoplasm"/>
    <property type="evidence" value="ECO:0007669"/>
    <property type="project" value="UniProtKB-SubCell"/>
</dbReference>
<evidence type="ECO:0000256" key="3">
    <source>
        <dbReference type="ARBA" id="ARBA00022833"/>
    </source>
</evidence>
<dbReference type="PROSITE" id="PS51076">
    <property type="entry name" value="MH2"/>
    <property type="match status" value="1"/>
</dbReference>
<keyword evidence="11" id="KW-1185">Reference proteome</keyword>
<name>A0AA88Y533_PINIB</name>
<dbReference type="InterPro" id="IPR003619">
    <property type="entry name" value="MAD_homology1_Dwarfin-type"/>
</dbReference>
<proteinExistence type="inferred from homology"/>
<dbReference type="SMART" id="SM00523">
    <property type="entry name" value="DWA"/>
    <property type="match status" value="1"/>
</dbReference>
<dbReference type="CDD" id="cd10489">
    <property type="entry name" value="MH1_SMAD_6_7"/>
    <property type="match status" value="1"/>
</dbReference>
<evidence type="ECO:0000256" key="1">
    <source>
        <dbReference type="ARBA" id="ARBA00005545"/>
    </source>
</evidence>
<dbReference type="FunFam" id="2.60.200.10:FF:000004">
    <property type="entry name" value="Mothers against decapentaplegic homolog"/>
    <property type="match status" value="1"/>
</dbReference>
<dbReference type="GO" id="GO:0006357">
    <property type="term" value="P:regulation of transcription by RNA polymerase II"/>
    <property type="evidence" value="ECO:0007669"/>
    <property type="project" value="TreeGrafter"/>
</dbReference>
<evidence type="ECO:0000256" key="5">
    <source>
        <dbReference type="ARBA" id="ARBA00023163"/>
    </source>
</evidence>
<dbReference type="InterPro" id="IPR013019">
    <property type="entry name" value="MAD_homology_MH1"/>
</dbReference>
<dbReference type="Gene3D" id="3.90.520.10">
    <property type="entry name" value="SMAD MH1 domain"/>
    <property type="match status" value="1"/>
</dbReference>